<keyword evidence="3" id="KW-0663">Pyridoxal phosphate</keyword>
<dbReference type="InterPro" id="IPR005814">
    <property type="entry name" value="Aminotrans_3"/>
</dbReference>
<dbReference type="PANTHER" id="PTHR11986:SF58">
    <property type="entry name" value="LEUCINE_METHIONINE RACEMASE"/>
    <property type="match status" value="1"/>
</dbReference>
<keyword evidence="5" id="KW-0808">Transferase</keyword>
<evidence type="ECO:0000256" key="2">
    <source>
        <dbReference type="ARBA" id="ARBA00008954"/>
    </source>
</evidence>
<comment type="caution">
    <text evidence="5">The sequence shown here is derived from an EMBL/GenBank/DDBJ whole genome shotgun (WGS) entry which is preliminary data.</text>
</comment>
<organism evidence="5">
    <name type="scientific">mine drainage metagenome</name>
    <dbReference type="NCBI Taxonomy" id="410659"/>
    <lineage>
        <taxon>unclassified sequences</taxon>
        <taxon>metagenomes</taxon>
        <taxon>ecological metagenomes</taxon>
    </lineage>
</organism>
<accession>T0ZP10</accession>
<reference evidence="5" key="1">
    <citation type="submission" date="2013-08" db="EMBL/GenBank/DDBJ databases">
        <authorList>
            <person name="Mendez C."/>
            <person name="Richter M."/>
            <person name="Ferrer M."/>
            <person name="Sanchez J."/>
        </authorList>
    </citation>
    <scope>NUCLEOTIDE SEQUENCE</scope>
</reference>
<gene>
    <name evidence="5" type="ORF">B1A_13574</name>
</gene>
<dbReference type="InterPro" id="IPR050103">
    <property type="entry name" value="Class-III_PLP-dep_AT"/>
</dbReference>
<feature type="compositionally biased region" description="Low complexity" evidence="4">
    <location>
        <begin position="11"/>
        <end position="20"/>
    </location>
</feature>
<comment type="cofactor">
    <cofactor evidence="1">
        <name>pyridoxal 5'-phosphate</name>
        <dbReference type="ChEBI" id="CHEBI:597326"/>
    </cofactor>
</comment>
<evidence type="ECO:0000256" key="4">
    <source>
        <dbReference type="SAM" id="MobiDB-lite"/>
    </source>
</evidence>
<dbReference type="InterPro" id="IPR015424">
    <property type="entry name" value="PyrdxlP-dep_Trfase"/>
</dbReference>
<feature type="region of interest" description="Disordered" evidence="4">
    <location>
        <begin position="1"/>
        <end position="22"/>
    </location>
</feature>
<dbReference type="Gene3D" id="3.40.640.10">
    <property type="entry name" value="Type I PLP-dependent aspartate aminotransferase-like (Major domain)"/>
    <property type="match status" value="1"/>
</dbReference>
<comment type="similarity">
    <text evidence="2">Belongs to the class-III pyridoxal-phosphate-dependent aminotransferase family.</text>
</comment>
<dbReference type="PANTHER" id="PTHR11986">
    <property type="entry name" value="AMINOTRANSFERASE CLASS III"/>
    <property type="match status" value="1"/>
</dbReference>
<dbReference type="GO" id="GO:0008483">
    <property type="term" value="F:transaminase activity"/>
    <property type="evidence" value="ECO:0007669"/>
    <property type="project" value="UniProtKB-KW"/>
</dbReference>
<sequence>KTNPPTHPHEAAPTGATAPTRGVRIRVPIPGPKARAIIEGDERYLIRSTKSAPVVAASGEGVWVTDVDGNRLLDFASGISVLNVGHCHPDVVRAVQEQAARLPHFAGTDFYYDLQVTLAHKLSELAPIGAPTKVFFTNSGTESAEAALKLARWQRQRPITIGLLGAFHGRTMGSLTMTASKPVQRARFDAYAGGGHHIPAPTCYRCPYRL</sequence>
<dbReference type="AlphaFoldDB" id="T0ZP10"/>
<reference evidence="5" key="2">
    <citation type="journal article" date="2014" name="ISME J.">
        <title>Microbial stratification in low pH oxic and suboxic macroscopic growths along an acid mine drainage.</title>
        <authorList>
            <person name="Mendez-Garcia C."/>
            <person name="Mesa V."/>
            <person name="Sprenger R.R."/>
            <person name="Richter M."/>
            <person name="Diez M.S."/>
            <person name="Solano J."/>
            <person name="Bargiela R."/>
            <person name="Golyshina O.V."/>
            <person name="Manteca A."/>
            <person name="Ramos J.L."/>
            <person name="Gallego J.R."/>
            <person name="Llorente I."/>
            <person name="Martins Dos Santos V.A."/>
            <person name="Jensen O.N."/>
            <person name="Pelaez A.I."/>
            <person name="Sanchez J."/>
            <person name="Ferrer M."/>
        </authorList>
    </citation>
    <scope>NUCLEOTIDE SEQUENCE</scope>
</reference>
<dbReference type="GO" id="GO:0042802">
    <property type="term" value="F:identical protein binding"/>
    <property type="evidence" value="ECO:0007669"/>
    <property type="project" value="TreeGrafter"/>
</dbReference>
<protein>
    <submittedName>
        <fullName evidence="5">4-aminobutyrate aminotransferase</fullName>
    </submittedName>
</protein>
<dbReference type="InterPro" id="IPR015421">
    <property type="entry name" value="PyrdxlP-dep_Trfase_major"/>
</dbReference>
<evidence type="ECO:0000313" key="5">
    <source>
        <dbReference type="EMBL" id="EQD50056.1"/>
    </source>
</evidence>
<dbReference type="Pfam" id="PF00202">
    <property type="entry name" value="Aminotran_3"/>
    <property type="match status" value="1"/>
</dbReference>
<dbReference type="Gene3D" id="3.90.1150.10">
    <property type="entry name" value="Aspartate Aminotransferase, domain 1"/>
    <property type="match status" value="1"/>
</dbReference>
<evidence type="ECO:0000256" key="3">
    <source>
        <dbReference type="ARBA" id="ARBA00022898"/>
    </source>
</evidence>
<feature type="non-terminal residue" evidence="5">
    <location>
        <position position="210"/>
    </location>
</feature>
<name>T0ZP10_9ZZZZ</name>
<dbReference type="GO" id="GO:0030170">
    <property type="term" value="F:pyridoxal phosphate binding"/>
    <property type="evidence" value="ECO:0007669"/>
    <property type="project" value="InterPro"/>
</dbReference>
<evidence type="ECO:0000256" key="1">
    <source>
        <dbReference type="ARBA" id="ARBA00001933"/>
    </source>
</evidence>
<dbReference type="EMBL" id="AUZX01009940">
    <property type="protein sequence ID" value="EQD50056.1"/>
    <property type="molecule type" value="Genomic_DNA"/>
</dbReference>
<keyword evidence="5" id="KW-0032">Aminotransferase</keyword>
<dbReference type="SUPFAM" id="SSF53383">
    <property type="entry name" value="PLP-dependent transferases"/>
    <property type="match status" value="1"/>
</dbReference>
<feature type="non-terminal residue" evidence="5">
    <location>
        <position position="1"/>
    </location>
</feature>
<dbReference type="InterPro" id="IPR015422">
    <property type="entry name" value="PyrdxlP-dep_Trfase_small"/>
</dbReference>
<proteinExistence type="inferred from homology"/>